<accession>A0A9P5C2P6</accession>
<gene>
    <name evidence="2" type="ORF">E8E12_001248</name>
</gene>
<feature type="compositionally biased region" description="Basic and acidic residues" evidence="1">
    <location>
        <begin position="809"/>
        <end position="824"/>
    </location>
</feature>
<comment type="caution">
    <text evidence="2">The sequence shown here is derived from an EMBL/GenBank/DDBJ whole genome shotgun (WGS) entry which is preliminary data.</text>
</comment>
<protein>
    <recommendedName>
        <fullName evidence="4">Rho-GAP domain-containing protein</fullName>
    </recommendedName>
</protein>
<reference evidence="2" key="1">
    <citation type="submission" date="2019-04" db="EMBL/GenBank/DDBJ databases">
        <title>Sequencing of skin fungus with MAO and IRED activity.</title>
        <authorList>
            <person name="Marsaioli A.J."/>
            <person name="Bonatto J.M.C."/>
            <person name="Reis Junior O."/>
        </authorList>
    </citation>
    <scope>NUCLEOTIDE SEQUENCE</scope>
    <source>
        <strain evidence="2">28M1</strain>
    </source>
</reference>
<feature type="region of interest" description="Disordered" evidence="1">
    <location>
        <begin position="697"/>
        <end position="824"/>
    </location>
</feature>
<dbReference type="Proteomes" id="UP000758155">
    <property type="component" value="Unassembled WGS sequence"/>
</dbReference>
<evidence type="ECO:0008006" key="4">
    <source>
        <dbReference type="Google" id="ProtNLM"/>
    </source>
</evidence>
<evidence type="ECO:0000256" key="1">
    <source>
        <dbReference type="SAM" id="MobiDB-lite"/>
    </source>
</evidence>
<organism evidence="2 3">
    <name type="scientific">Didymella heteroderae</name>
    <dbReference type="NCBI Taxonomy" id="1769908"/>
    <lineage>
        <taxon>Eukaryota</taxon>
        <taxon>Fungi</taxon>
        <taxon>Dikarya</taxon>
        <taxon>Ascomycota</taxon>
        <taxon>Pezizomycotina</taxon>
        <taxon>Dothideomycetes</taxon>
        <taxon>Pleosporomycetidae</taxon>
        <taxon>Pleosporales</taxon>
        <taxon>Pleosporineae</taxon>
        <taxon>Didymellaceae</taxon>
        <taxon>Didymella</taxon>
    </lineage>
</organism>
<proteinExistence type="predicted"/>
<dbReference type="AlphaFoldDB" id="A0A9P5C2P6"/>
<feature type="compositionally biased region" description="Basic and acidic residues" evidence="1">
    <location>
        <begin position="765"/>
        <end position="782"/>
    </location>
</feature>
<dbReference type="EMBL" id="SWKV01000022">
    <property type="protein sequence ID" value="KAF3041059.1"/>
    <property type="molecule type" value="Genomic_DNA"/>
</dbReference>
<feature type="compositionally biased region" description="Basic residues" evidence="1">
    <location>
        <begin position="794"/>
        <end position="804"/>
    </location>
</feature>
<name>A0A9P5C2P6_9PLEO</name>
<feature type="compositionally biased region" description="Basic residues" evidence="1">
    <location>
        <begin position="735"/>
        <end position="744"/>
    </location>
</feature>
<keyword evidence="3" id="KW-1185">Reference proteome</keyword>
<feature type="region of interest" description="Disordered" evidence="1">
    <location>
        <begin position="445"/>
        <end position="552"/>
    </location>
</feature>
<feature type="compositionally biased region" description="Basic and acidic residues" evidence="1">
    <location>
        <begin position="535"/>
        <end position="544"/>
    </location>
</feature>
<feature type="compositionally biased region" description="Basic and acidic residues" evidence="1">
    <location>
        <begin position="449"/>
        <end position="459"/>
    </location>
</feature>
<evidence type="ECO:0000313" key="2">
    <source>
        <dbReference type="EMBL" id="KAF3041059.1"/>
    </source>
</evidence>
<feature type="region of interest" description="Disordered" evidence="1">
    <location>
        <begin position="227"/>
        <end position="249"/>
    </location>
</feature>
<sequence length="824" mass="92219">MFGKCIEHILTNEGQEFRGSLISQPFARTGSEERHVQLKREFEMAPDHGKGIDLNRYALRDCVSVLLEYLATIPELLGRKRATTKRQVPRLRSEKDFAVLLSTLPEPNLELILVAIAFFAAYAELGRAHASLYKNPSLSYLELIHRLAELFYSVVVRPLDSSDRLSIQTLELVLKTPLRFRSIAMMERSKRAQNRNQIPSQPLFRKQVEAPADDEVGQEVCGSQSWSKCATEGEEPEQNSYATDKEACSSDDINVEDYDSEWFDAIEPEQVPSEVQSIQDKEAVDIPKDISQVPHDPSSQTRADLPRKDTATYCLRSGLYQSNPEHFAQLKETLNAPASSYGIDIDWSKYTATDAIDVLFDYLKSLREPLLPIDLSSALRWGSVLSHPLDYRTATFTLLMVNAIYFLRKANGKSPTHAEWDELIRARKKIVLEAEDLPKDLAQAIGEKSTADPKQKDADSASPGMPEDYTHGQLQGHGGASTEDQEDQREQEDDDTDRRGSGDGLQLGHQPNVEDTVSKEDKETQNMPVDNDGFALKEKVKPSERGWSWEPLDFQDTEFNDMVKIRTATEIGGSEDESQSLVVLTPDLHPPPSDAQFEPDSCSIVKSSHDHGVEHLHHDDSNIVKQDATGQSHIQPAVSRSQTPQEPVVAADINGTGWRQFLEGVSSPPTPKLVTKLPHAPLPELSITPVDDAAFIEAPFDDQLHEENLTPRQLGPMEPLPEQDRANHGEANATVRKKRSHRKSGGGWTSHPNHSRPKSVAGESVKSESRKSKDDERKRNTDEGAAETAQKQGHSGKKQQRKKSNGSFRRPEKGFREWLHGVRK</sequence>
<feature type="compositionally biased region" description="Acidic residues" evidence="1">
    <location>
        <begin position="483"/>
        <end position="495"/>
    </location>
</feature>
<evidence type="ECO:0000313" key="3">
    <source>
        <dbReference type="Proteomes" id="UP000758155"/>
    </source>
</evidence>
<dbReference type="OrthoDB" id="4062651at2759"/>